<evidence type="ECO:0000256" key="1">
    <source>
        <dbReference type="SAM" id="MobiDB-lite"/>
    </source>
</evidence>
<name>A0ABV6B401_9DEIO</name>
<protein>
    <submittedName>
        <fullName evidence="3">Uncharacterized protein</fullName>
    </submittedName>
</protein>
<feature type="region of interest" description="Disordered" evidence="1">
    <location>
        <begin position="1"/>
        <end position="96"/>
    </location>
</feature>
<sequence length="162" mass="15849">MNPERMKAGAKVAEKAEKPGADVAPELSPTPSAAAPVLGESEGRSEAQPSTLTEGGLDPVITAVLAEIPDRPKHKEPKEPAAAEDLAESEPEASASPLKRNALIAGVAGLGLVAVAVLVRGAGGLRSGLTLPGSSTPTPPTAPAAPAVVLPAAPAGLVIGGS</sequence>
<evidence type="ECO:0000313" key="3">
    <source>
        <dbReference type="EMBL" id="MFB9994482.1"/>
    </source>
</evidence>
<feature type="compositionally biased region" description="Basic and acidic residues" evidence="1">
    <location>
        <begin position="68"/>
        <end position="81"/>
    </location>
</feature>
<accession>A0ABV6B401</accession>
<feature type="compositionally biased region" description="Basic and acidic residues" evidence="1">
    <location>
        <begin position="1"/>
        <end position="20"/>
    </location>
</feature>
<proteinExistence type="predicted"/>
<reference evidence="3 4" key="1">
    <citation type="submission" date="2024-09" db="EMBL/GenBank/DDBJ databases">
        <authorList>
            <person name="Sun Q."/>
            <person name="Mori K."/>
        </authorList>
    </citation>
    <scope>NUCLEOTIDE SEQUENCE [LARGE SCALE GENOMIC DNA]</scope>
    <source>
        <strain evidence="3 4">JCM 13503</strain>
    </source>
</reference>
<keyword evidence="4" id="KW-1185">Reference proteome</keyword>
<comment type="caution">
    <text evidence="3">The sequence shown here is derived from an EMBL/GenBank/DDBJ whole genome shotgun (WGS) entry which is preliminary data.</text>
</comment>
<evidence type="ECO:0000313" key="4">
    <source>
        <dbReference type="Proteomes" id="UP001589733"/>
    </source>
</evidence>
<organism evidence="3 4">
    <name type="scientific">Deinococcus oregonensis</name>
    <dbReference type="NCBI Taxonomy" id="1805970"/>
    <lineage>
        <taxon>Bacteria</taxon>
        <taxon>Thermotogati</taxon>
        <taxon>Deinococcota</taxon>
        <taxon>Deinococci</taxon>
        <taxon>Deinococcales</taxon>
        <taxon>Deinococcaceae</taxon>
        <taxon>Deinococcus</taxon>
    </lineage>
</organism>
<dbReference type="Proteomes" id="UP001589733">
    <property type="component" value="Unassembled WGS sequence"/>
</dbReference>
<keyword evidence="2" id="KW-0472">Membrane</keyword>
<evidence type="ECO:0000256" key="2">
    <source>
        <dbReference type="SAM" id="Phobius"/>
    </source>
</evidence>
<feature type="transmembrane region" description="Helical" evidence="2">
    <location>
        <begin position="102"/>
        <end position="122"/>
    </location>
</feature>
<feature type="transmembrane region" description="Helical" evidence="2">
    <location>
        <begin position="142"/>
        <end position="160"/>
    </location>
</feature>
<gene>
    <name evidence="3" type="ORF">ACFFLM_21225</name>
</gene>
<dbReference type="EMBL" id="JBHLYR010000062">
    <property type="protein sequence ID" value="MFB9994482.1"/>
    <property type="molecule type" value="Genomic_DNA"/>
</dbReference>
<dbReference type="RefSeq" id="WP_380015370.1">
    <property type="nucleotide sequence ID" value="NZ_JBHLYR010000062.1"/>
</dbReference>
<keyword evidence="2" id="KW-1133">Transmembrane helix</keyword>
<keyword evidence="2" id="KW-0812">Transmembrane</keyword>